<evidence type="ECO:0000313" key="1">
    <source>
        <dbReference type="EMBL" id="KAI0067451.1"/>
    </source>
</evidence>
<accession>A0ACB8TG91</accession>
<protein>
    <submittedName>
        <fullName evidence="1">Thioredoxin-like protein</fullName>
    </submittedName>
</protein>
<sequence length="228" mass="25526">MSVTEASPLILHHLNNSRSQRILWLLEELGVPYEIKFYQRTPEQFAPKELLDIHPLGKSPVITDGDVTLAESGAIIEYIINKYGNGKAVPPKDGELIDLYFRHFAEGSFMPLLVNKYVYSLVPQRSPFFIRPLLRAVFATLEGRLVERPLKASLDYIETILAKSGGWFAGGDEPTSADYLMSFGLEGLASRSPELVGPATLAWVSRIHERPAYKRGLEKGGDYDYAKL</sequence>
<name>A0ACB8TG91_9AGAM</name>
<proteinExistence type="predicted"/>
<comment type="caution">
    <text evidence="1">The sequence shown here is derived from an EMBL/GenBank/DDBJ whole genome shotgun (WGS) entry which is preliminary data.</text>
</comment>
<evidence type="ECO:0000313" key="2">
    <source>
        <dbReference type="Proteomes" id="UP000814140"/>
    </source>
</evidence>
<dbReference type="EMBL" id="MU277190">
    <property type="protein sequence ID" value="KAI0067451.1"/>
    <property type="molecule type" value="Genomic_DNA"/>
</dbReference>
<organism evidence="1 2">
    <name type="scientific">Artomyces pyxidatus</name>
    <dbReference type="NCBI Taxonomy" id="48021"/>
    <lineage>
        <taxon>Eukaryota</taxon>
        <taxon>Fungi</taxon>
        <taxon>Dikarya</taxon>
        <taxon>Basidiomycota</taxon>
        <taxon>Agaricomycotina</taxon>
        <taxon>Agaricomycetes</taxon>
        <taxon>Russulales</taxon>
        <taxon>Auriscalpiaceae</taxon>
        <taxon>Artomyces</taxon>
    </lineage>
</organism>
<gene>
    <name evidence="1" type="ORF">BV25DRAFT_1877448</name>
</gene>
<keyword evidence="2" id="KW-1185">Reference proteome</keyword>
<dbReference type="Proteomes" id="UP000814140">
    <property type="component" value="Unassembled WGS sequence"/>
</dbReference>
<reference evidence="1" key="2">
    <citation type="journal article" date="2022" name="New Phytol.">
        <title>Evolutionary transition to the ectomycorrhizal habit in the genomes of a hyperdiverse lineage of mushroom-forming fungi.</title>
        <authorList>
            <person name="Looney B."/>
            <person name="Miyauchi S."/>
            <person name="Morin E."/>
            <person name="Drula E."/>
            <person name="Courty P.E."/>
            <person name="Kohler A."/>
            <person name="Kuo A."/>
            <person name="LaButti K."/>
            <person name="Pangilinan J."/>
            <person name="Lipzen A."/>
            <person name="Riley R."/>
            <person name="Andreopoulos W."/>
            <person name="He G."/>
            <person name="Johnson J."/>
            <person name="Nolan M."/>
            <person name="Tritt A."/>
            <person name="Barry K.W."/>
            <person name="Grigoriev I.V."/>
            <person name="Nagy L.G."/>
            <person name="Hibbett D."/>
            <person name="Henrissat B."/>
            <person name="Matheny P.B."/>
            <person name="Labbe J."/>
            <person name="Martin F.M."/>
        </authorList>
    </citation>
    <scope>NUCLEOTIDE SEQUENCE</scope>
    <source>
        <strain evidence="1">HHB10654</strain>
    </source>
</reference>
<reference evidence="1" key="1">
    <citation type="submission" date="2021-03" db="EMBL/GenBank/DDBJ databases">
        <authorList>
            <consortium name="DOE Joint Genome Institute"/>
            <person name="Ahrendt S."/>
            <person name="Looney B.P."/>
            <person name="Miyauchi S."/>
            <person name="Morin E."/>
            <person name="Drula E."/>
            <person name="Courty P.E."/>
            <person name="Chicoki N."/>
            <person name="Fauchery L."/>
            <person name="Kohler A."/>
            <person name="Kuo A."/>
            <person name="Labutti K."/>
            <person name="Pangilinan J."/>
            <person name="Lipzen A."/>
            <person name="Riley R."/>
            <person name="Andreopoulos W."/>
            <person name="He G."/>
            <person name="Johnson J."/>
            <person name="Barry K.W."/>
            <person name="Grigoriev I.V."/>
            <person name="Nagy L."/>
            <person name="Hibbett D."/>
            <person name="Henrissat B."/>
            <person name="Matheny P.B."/>
            <person name="Labbe J."/>
            <person name="Martin F."/>
        </authorList>
    </citation>
    <scope>NUCLEOTIDE SEQUENCE</scope>
    <source>
        <strain evidence="1">HHB10654</strain>
    </source>
</reference>